<proteinExistence type="inferred from homology"/>
<dbReference type="NCBIfam" id="TIGR03012">
    <property type="entry name" value="sulf_tusD_dsrE"/>
    <property type="match status" value="1"/>
</dbReference>
<reference evidence="6" key="1">
    <citation type="submission" date="2017-03" db="EMBL/GenBank/DDBJ databases">
        <title>Full genome sequence of a non-lethal Shewanella isolate that potentiates virulence of Vibio parahaemolyticus causing acute hepatopancreatic necrosis disease (AHPND) in shrimp.</title>
        <authorList>
            <person name="Prachumwat A."/>
            <person name="Sritunyalucksana K."/>
        </authorList>
    </citation>
    <scope>NUCLEOTIDE SEQUENCE [LARGE SCALE GENOMIC DNA]</scope>
    <source>
        <strain evidence="6">TH2012</strain>
    </source>
</reference>
<dbReference type="Pfam" id="PF02635">
    <property type="entry name" value="DsrE"/>
    <property type="match status" value="1"/>
</dbReference>
<dbReference type="InterPro" id="IPR027396">
    <property type="entry name" value="DsrEFH-like"/>
</dbReference>
<dbReference type="SUPFAM" id="SSF75169">
    <property type="entry name" value="DsrEFH-like"/>
    <property type="match status" value="1"/>
</dbReference>
<evidence type="ECO:0000256" key="3">
    <source>
        <dbReference type="ARBA" id="ARBA00022490"/>
    </source>
</evidence>
<gene>
    <name evidence="5" type="primary">tusD</name>
    <name evidence="5" type="ORF">STH12_01464</name>
</gene>
<keyword evidence="4 5" id="KW-0808">Transferase</keyword>
<evidence type="ECO:0000313" key="5">
    <source>
        <dbReference type="EMBL" id="AZQ10583.1"/>
    </source>
</evidence>
<dbReference type="InterPro" id="IPR017463">
    <property type="entry name" value="Sulphur_relay_TusD/DsrE"/>
</dbReference>
<evidence type="ECO:0000256" key="4">
    <source>
        <dbReference type="ARBA" id="ARBA00022679"/>
    </source>
</evidence>
<name>A0ABM7D9X2_9GAMM</name>
<keyword evidence="6" id="KW-1185">Reference proteome</keyword>
<sequence length="139" mass="15253">MAHIQGHFFIMSTFILQVSGKAYGSAAPLHALRFAKAAIDEGHQILRVFFYQDGVFNASSLGSPASDEFNVYRAWHELACEHKVELVNCVSAALRRGMVSREEAETQGLSHWNVDDGFHNGGLGELVSGIAKADRLVCF</sequence>
<evidence type="ECO:0000256" key="2">
    <source>
        <dbReference type="ARBA" id="ARBA00007067"/>
    </source>
</evidence>
<organism evidence="5 6">
    <name type="scientific">Shewanella khirikhana</name>
    <dbReference type="NCBI Taxonomy" id="1965282"/>
    <lineage>
        <taxon>Bacteria</taxon>
        <taxon>Pseudomonadati</taxon>
        <taxon>Pseudomonadota</taxon>
        <taxon>Gammaproteobacteria</taxon>
        <taxon>Alteromonadales</taxon>
        <taxon>Shewanellaceae</taxon>
        <taxon>Shewanella</taxon>
    </lineage>
</organism>
<comment type="similarity">
    <text evidence="2">Belongs to the DsrE/TusD family.</text>
</comment>
<evidence type="ECO:0000256" key="1">
    <source>
        <dbReference type="ARBA" id="ARBA00004496"/>
    </source>
</evidence>
<dbReference type="InterPro" id="IPR003787">
    <property type="entry name" value="Sulphur_relay_DsrE/F-like"/>
</dbReference>
<comment type="subcellular location">
    <subcellularLocation>
        <location evidence="1">Cytoplasm</location>
    </subcellularLocation>
</comment>
<evidence type="ECO:0000313" key="6">
    <source>
        <dbReference type="Proteomes" id="UP000278437"/>
    </source>
</evidence>
<accession>A0ABM7D9X2</accession>
<dbReference type="GO" id="GO:0016740">
    <property type="term" value="F:transferase activity"/>
    <property type="evidence" value="ECO:0007669"/>
    <property type="project" value="UniProtKB-KW"/>
</dbReference>
<keyword evidence="3" id="KW-0963">Cytoplasm</keyword>
<dbReference type="EC" id="2.8.1.-" evidence="5"/>
<dbReference type="NCBIfam" id="NF001237">
    <property type="entry name" value="PRK00207.1"/>
    <property type="match status" value="1"/>
</dbReference>
<dbReference type="PANTHER" id="PTHR34874:SF3">
    <property type="entry name" value="SULFURTRANSFERASE TUSD"/>
    <property type="match status" value="1"/>
</dbReference>
<protein>
    <submittedName>
        <fullName evidence="5">Sulfurtransferase TusD</fullName>
        <ecNumber evidence="5">2.8.1.-</ecNumber>
    </submittedName>
</protein>
<dbReference type="EMBL" id="CP020373">
    <property type="protein sequence ID" value="AZQ10583.1"/>
    <property type="molecule type" value="Genomic_DNA"/>
</dbReference>
<dbReference type="PANTHER" id="PTHR34874">
    <property type="entry name" value="PROTEIN YCHN"/>
    <property type="match status" value="1"/>
</dbReference>
<dbReference type="Proteomes" id="UP000278437">
    <property type="component" value="Chromosome"/>
</dbReference>
<dbReference type="Gene3D" id="3.40.1260.10">
    <property type="entry name" value="DsrEFH-like"/>
    <property type="match status" value="1"/>
</dbReference>